<evidence type="ECO:0000313" key="2">
    <source>
        <dbReference type="EMBL" id="KGO85569.1"/>
    </source>
</evidence>
<dbReference type="EMBL" id="JRLX01000019">
    <property type="protein sequence ID" value="KGO85569.1"/>
    <property type="molecule type" value="Genomic_DNA"/>
</dbReference>
<evidence type="ECO:0000256" key="1">
    <source>
        <dbReference type="SAM" id="SignalP"/>
    </source>
</evidence>
<accession>A0A0A2LZX0</accession>
<sequence>MKGKIILCIALVLTNLAGFAQKQEGQYSLEATYGGSFASKPSITQFGHYDLGIRYMFDPNWGIKFDFGHDKFRNDETPKQGVDYTRLSLQAVHNLGRTLNIPKATGGAVNALAHAGLGLSVFKSTQQKTKDNMGNLIVGVTPQIYIFEDMSLQLDFSYVVNLLQHFDYDGTYHFEGAPKSFTGGHATASIGIIYYLGKRHSDYDWR</sequence>
<evidence type="ECO:0000313" key="3">
    <source>
        <dbReference type="Proteomes" id="UP000030152"/>
    </source>
</evidence>
<keyword evidence="3" id="KW-1185">Reference proteome</keyword>
<proteinExistence type="predicted"/>
<gene>
    <name evidence="2" type="ORF">Q765_15265</name>
</gene>
<dbReference type="eggNOG" id="COG2885">
    <property type="taxonomic scope" value="Bacteria"/>
</dbReference>
<name>A0A0A2LZX0_9FLAO</name>
<dbReference type="AlphaFoldDB" id="A0A0A2LZX0"/>
<dbReference type="STRING" id="1121895.GCA_000378485_02442"/>
<reference evidence="2 3" key="1">
    <citation type="submission" date="2013-09" db="EMBL/GenBank/DDBJ databases">
        <authorList>
            <person name="Zeng Z."/>
            <person name="Chen C."/>
        </authorList>
    </citation>
    <scope>NUCLEOTIDE SEQUENCE [LARGE SCALE GENOMIC DNA]</scope>
    <source>
        <strain evidence="2 3">WB 3.3-2</strain>
    </source>
</reference>
<organism evidence="2 3">
    <name type="scientific">Flavobacterium rivuli WB 3.3-2 = DSM 21788</name>
    <dbReference type="NCBI Taxonomy" id="1121895"/>
    <lineage>
        <taxon>Bacteria</taxon>
        <taxon>Pseudomonadati</taxon>
        <taxon>Bacteroidota</taxon>
        <taxon>Flavobacteriia</taxon>
        <taxon>Flavobacteriales</taxon>
        <taxon>Flavobacteriaceae</taxon>
        <taxon>Flavobacterium</taxon>
    </lineage>
</organism>
<comment type="caution">
    <text evidence="2">The sequence shown here is derived from an EMBL/GenBank/DDBJ whole genome shotgun (WGS) entry which is preliminary data.</text>
</comment>
<dbReference type="OrthoDB" id="1339830at2"/>
<feature type="chain" id="PRO_5001991475" evidence="1">
    <location>
        <begin position="23"/>
        <end position="206"/>
    </location>
</feature>
<protein>
    <submittedName>
        <fullName evidence="2">Uncharacterized protein</fullName>
    </submittedName>
</protein>
<dbReference type="Proteomes" id="UP000030152">
    <property type="component" value="Unassembled WGS sequence"/>
</dbReference>
<feature type="signal peptide" evidence="1">
    <location>
        <begin position="1"/>
        <end position="22"/>
    </location>
</feature>
<dbReference type="Gene3D" id="2.40.160.20">
    <property type="match status" value="1"/>
</dbReference>
<keyword evidence="1" id="KW-0732">Signal</keyword>
<dbReference type="RefSeq" id="WP_020213609.1">
    <property type="nucleotide sequence ID" value="NZ_JRLX01000019.1"/>
</dbReference>